<dbReference type="InterPro" id="IPR036148">
    <property type="entry name" value="MmgE/PrpD_sf"/>
</dbReference>
<name>A0ABS1U2N3_9PROT</name>
<keyword evidence="5" id="KW-1185">Reference proteome</keyword>
<comment type="caution">
    <text evidence="4">The sequence shown here is derived from an EMBL/GenBank/DDBJ whole genome shotgun (WGS) entry which is preliminary data.</text>
</comment>
<dbReference type="InterPro" id="IPR045336">
    <property type="entry name" value="MmgE_PrpD_N"/>
</dbReference>
<organism evidence="4 5">
    <name type="scientific">Belnapia arida</name>
    <dbReference type="NCBI Taxonomy" id="2804533"/>
    <lineage>
        <taxon>Bacteria</taxon>
        <taxon>Pseudomonadati</taxon>
        <taxon>Pseudomonadota</taxon>
        <taxon>Alphaproteobacteria</taxon>
        <taxon>Acetobacterales</taxon>
        <taxon>Roseomonadaceae</taxon>
        <taxon>Belnapia</taxon>
    </lineage>
</organism>
<feature type="domain" description="MmgE/PrpD N-terminal" evidence="2">
    <location>
        <begin position="8"/>
        <end position="243"/>
    </location>
</feature>
<evidence type="ECO:0000259" key="3">
    <source>
        <dbReference type="Pfam" id="PF19305"/>
    </source>
</evidence>
<dbReference type="SUPFAM" id="SSF103378">
    <property type="entry name" value="2-methylcitrate dehydratase PrpD"/>
    <property type="match status" value="1"/>
</dbReference>
<comment type="similarity">
    <text evidence="1">Belongs to the PrpD family.</text>
</comment>
<protein>
    <submittedName>
        <fullName evidence="4">MmgE/PrpD family protein</fullName>
    </submittedName>
</protein>
<dbReference type="InterPro" id="IPR042183">
    <property type="entry name" value="MmgE/PrpD_sf_1"/>
</dbReference>
<accession>A0ABS1U2N3</accession>
<sequence>MENPLLVLADHAVSWRDRPLAPEVAHHARRALIDWFAALLPGCSRPPATLLAAALAAERGPGRSICYVDGKPGPLRHAALLNATASHTVEFDDIFRDAGYHPACPTIPPALAAIQQQGGGMETLLRAVAAGYEVSCRIGMAVQPSHYRNWHTTGTVGTFGAAAATALVLGCDARQMAHAIATAATFAGGLQQAFLSDGMSKPLHPGHAAEAGALAAIGAAAGVTGALDVLHGPKGFAAATSEDTGKWEAAFTDLGRRICITEMTFKNHGCCGHIFASLDAVDDLRREHGFGPDDVAAIHVGGYGPTKTVCDRPEARTEQECRFSTQYCMGALLVLGGVRLAAFAPENLANPAIRAIMPRVTVELDPELADAYPSRRAARVRLTLRDGRVLDRFQPTRKGDPDAPLSDADLSAKFEELVAPVLGAGPASALLETLWHGDAVPGALPI</sequence>
<dbReference type="RefSeq" id="WP_202831571.1">
    <property type="nucleotide sequence ID" value="NZ_JAETWB010000003.1"/>
</dbReference>
<evidence type="ECO:0000313" key="5">
    <source>
        <dbReference type="Proteomes" id="UP000660885"/>
    </source>
</evidence>
<dbReference type="Pfam" id="PF03972">
    <property type="entry name" value="MmgE_PrpD_N"/>
    <property type="match status" value="1"/>
</dbReference>
<dbReference type="Pfam" id="PF19305">
    <property type="entry name" value="MmgE_PrpD_C"/>
    <property type="match status" value="1"/>
</dbReference>
<dbReference type="PANTHER" id="PTHR16943:SF8">
    <property type="entry name" value="2-METHYLCITRATE DEHYDRATASE"/>
    <property type="match status" value="1"/>
</dbReference>
<dbReference type="EMBL" id="JAETWB010000003">
    <property type="protein sequence ID" value="MBL6078430.1"/>
    <property type="molecule type" value="Genomic_DNA"/>
</dbReference>
<dbReference type="PANTHER" id="PTHR16943">
    <property type="entry name" value="2-METHYLCITRATE DEHYDRATASE-RELATED"/>
    <property type="match status" value="1"/>
</dbReference>
<dbReference type="InterPro" id="IPR045337">
    <property type="entry name" value="MmgE_PrpD_C"/>
</dbReference>
<feature type="domain" description="MmgE/PrpD C-terminal" evidence="3">
    <location>
        <begin position="268"/>
        <end position="428"/>
    </location>
</feature>
<evidence type="ECO:0000313" key="4">
    <source>
        <dbReference type="EMBL" id="MBL6078430.1"/>
    </source>
</evidence>
<dbReference type="Gene3D" id="3.30.1330.120">
    <property type="entry name" value="2-methylcitrate dehydratase PrpD"/>
    <property type="match status" value="1"/>
</dbReference>
<reference evidence="4 5" key="1">
    <citation type="submission" date="2021-01" db="EMBL/GenBank/DDBJ databases">
        <title>Belnapia mucosa sp. nov. and Belnapia arida sp. nov., isolated from the Tabernas Desert (Almeria, Spain).</title>
        <authorList>
            <person name="Molina-Menor E."/>
            <person name="Vidal-Verdu A."/>
            <person name="Calonge A."/>
            <person name="Satari L."/>
            <person name="Pereto J."/>
            <person name="Porcar M."/>
        </authorList>
    </citation>
    <scope>NUCLEOTIDE SEQUENCE [LARGE SCALE GENOMIC DNA]</scope>
    <source>
        <strain evidence="4 5">T18</strain>
    </source>
</reference>
<gene>
    <name evidence="4" type="ORF">JMJ56_10470</name>
</gene>
<evidence type="ECO:0000256" key="1">
    <source>
        <dbReference type="ARBA" id="ARBA00006174"/>
    </source>
</evidence>
<dbReference type="Gene3D" id="1.10.4100.10">
    <property type="entry name" value="2-methylcitrate dehydratase PrpD"/>
    <property type="match status" value="1"/>
</dbReference>
<dbReference type="InterPro" id="IPR005656">
    <property type="entry name" value="MmgE_PrpD"/>
</dbReference>
<dbReference type="Proteomes" id="UP000660885">
    <property type="component" value="Unassembled WGS sequence"/>
</dbReference>
<evidence type="ECO:0000259" key="2">
    <source>
        <dbReference type="Pfam" id="PF03972"/>
    </source>
</evidence>
<dbReference type="InterPro" id="IPR042188">
    <property type="entry name" value="MmgE/PrpD_sf_2"/>
</dbReference>
<proteinExistence type="inferred from homology"/>